<protein>
    <submittedName>
        <fullName evidence="1">Uncharacterized protein</fullName>
    </submittedName>
</protein>
<keyword evidence="2" id="KW-1185">Reference proteome</keyword>
<reference evidence="1 2" key="1">
    <citation type="submission" date="2018-12" db="EMBL/GenBank/DDBJ databases">
        <authorList>
            <person name="Yu L."/>
        </authorList>
    </citation>
    <scope>NUCLEOTIDE SEQUENCE [LARGE SCALE GENOMIC DNA]</scope>
    <source>
        <strain evidence="1 2">HAW-EB2</strain>
    </source>
</reference>
<dbReference type="AlphaFoldDB" id="A0A3S0J8U9"/>
<accession>A0A3S0J8U9</accession>
<proteinExistence type="predicted"/>
<dbReference type="Proteomes" id="UP000267448">
    <property type="component" value="Unassembled WGS sequence"/>
</dbReference>
<dbReference type="EMBL" id="RXNU01000002">
    <property type="protein sequence ID" value="RTR40299.1"/>
    <property type="molecule type" value="Genomic_DNA"/>
</dbReference>
<name>A0A3S0J8U9_9GAMM</name>
<dbReference type="OrthoDB" id="5884006at2"/>
<organism evidence="1 2">
    <name type="scientific">Shewanella canadensis</name>
    <dbReference type="NCBI Taxonomy" id="271096"/>
    <lineage>
        <taxon>Bacteria</taxon>
        <taxon>Pseudomonadati</taxon>
        <taxon>Pseudomonadota</taxon>
        <taxon>Gammaproteobacteria</taxon>
        <taxon>Alteromonadales</taxon>
        <taxon>Shewanellaceae</taxon>
        <taxon>Shewanella</taxon>
    </lineage>
</organism>
<comment type="caution">
    <text evidence="1">The sequence shown here is derived from an EMBL/GenBank/DDBJ whole genome shotgun (WGS) entry which is preliminary data.</text>
</comment>
<evidence type="ECO:0000313" key="2">
    <source>
        <dbReference type="Proteomes" id="UP000267448"/>
    </source>
</evidence>
<sequence length="81" mass="8466">MVGVLIALASTYVSARGGGQGFGGFNAITKAQLESTWNGKAGPQHTAVRGVRVQWYADACGVANGHAKDAKECMKNTKKVK</sequence>
<evidence type="ECO:0000313" key="1">
    <source>
        <dbReference type="EMBL" id="RTR40299.1"/>
    </source>
</evidence>
<gene>
    <name evidence="1" type="ORF">EKG38_04100</name>
</gene>